<dbReference type="InParanoid" id="A0A067NNP9"/>
<dbReference type="AlphaFoldDB" id="A0A067NNP9"/>
<keyword evidence="5 7" id="KW-0804">Transcription</keyword>
<dbReference type="GO" id="GO:0016592">
    <property type="term" value="C:mediator complex"/>
    <property type="evidence" value="ECO:0007669"/>
    <property type="project" value="InterPro"/>
</dbReference>
<protein>
    <recommendedName>
        <fullName evidence="7">Mediator of RNA polymerase II transcription subunit 9</fullName>
    </recommendedName>
    <alternativeName>
        <fullName evidence="7">Mediator complex subunit 9</fullName>
    </alternativeName>
</protein>
<evidence type="ECO:0000256" key="6">
    <source>
        <dbReference type="ARBA" id="ARBA00023242"/>
    </source>
</evidence>
<proteinExistence type="inferred from homology"/>
<comment type="similarity">
    <text evidence="2 7">Belongs to the Mediator complex subunit 9 family.</text>
</comment>
<dbReference type="Proteomes" id="UP000027073">
    <property type="component" value="Unassembled WGS sequence"/>
</dbReference>
<evidence type="ECO:0000256" key="7">
    <source>
        <dbReference type="RuleBase" id="RU364145"/>
    </source>
</evidence>
<accession>A0A067NNP9</accession>
<evidence type="ECO:0000256" key="5">
    <source>
        <dbReference type="ARBA" id="ARBA00023163"/>
    </source>
</evidence>
<comment type="function">
    <text evidence="7">Component of the Mediator complex, a coactivator involved in the regulated transcription of nearly all RNA polymerase II-dependent genes. Mediator functions as a bridge to convey information from gene-specific regulatory proteins to the basal RNA polymerase II transcription machinery. Mediator is recruited to promoters by direct interactions with regulatory proteins and serves as a scaffold for the assembly of a functional preinitiation complex with RNA polymerase II and the general transcription factors.</text>
</comment>
<keyword evidence="3 7" id="KW-0805">Transcription regulation</keyword>
<dbReference type="InterPro" id="IPR011425">
    <property type="entry name" value="Med9"/>
</dbReference>
<dbReference type="OrthoDB" id="2563275at2759"/>
<organism evidence="8 9">
    <name type="scientific">Pleurotus ostreatus (strain PC15)</name>
    <name type="common">Oyster mushroom</name>
    <dbReference type="NCBI Taxonomy" id="1137138"/>
    <lineage>
        <taxon>Eukaryota</taxon>
        <taxon>Fungi</taxon>
        <taxon>Dikarya</taxon>
        <taxon>Basidiomycota</taxon>
        <taxon>Agaricomycotina</taxon>
        <taxon>Agaricomycetes</taxon>
        <taxon>Agaricomycetidae</taxon>
        <taxon>Agaricales</taxon>
        <taxon>Pleurotineae</taxon>
        <taxon>Pleurotaceae</taxon>
        <taxon>Pleurotus</taxon>
    </lineage>
</organism>
<keyword evidence="6 7" id="KW-0539">Nucleus</keyword>
<dbReference type="GO" id="GO:0003712">
    <property type="term" value="F:transcription coregulator activity"/>
    <property type="evidence" value="ECO:0007669"/>
    <property type="project" value="InterPro"/>
</dbReference>
<evidence type="ECO:0000256" key="4">
    <source>
        <dbReference type="ARBA" id="ARBA00023159"/>
    </source>
</evidence>
<evidence type="ECO:0000256" key="2">
    <source>
        <dbReference type="ARBA" id="ARBA00008089"/>
    </source>
</evidence>
<dbReference type="GO" id="GO:0006357">
    <property type="term" value="P:regulation of transcription by RNA polymerase II"/>
    <property type="evidence" value="ECO:0007669"/>
    <property type="project" value="InterPro"/>
</dbReference>
<sequence length="121" mass="13387">MSSKSLPTSVFESLLPKLAVVLELTQNLEGSMTPQARNALLQATNDFKNTLSHAKELAKSLPGGELMTKDQDEVIQMLEQIRDQKRRQLLEFSTTVLETSHVSNAETQMELDSVASTPSQN</sequence>
<dbReference type="EMBL" id="KL198010">
    <property type="protein sequence ID" value="KDQ25231.1"/>
    <property type="molecule type" value="Genomic_DNA"/>
</dbReference>
<comment type="subcellular location">
    <subcellularLocation>
        <location evidence="1 7">Nucleus</location>
    </subcellularLocation>
</comment>
<keyword evidence="4 7" id="KW-0010">Activator</keyword>
<comment type="subunit">
    <text evidence="7">Component of the Mediator complex.</text>
</comment>
<gene>
    <name evidence="7" type="primary">MED9</name>
    <name evidence="8" type="ORF">PLEOSDRAFT_1106174</name>
</gene>
<evidence type="ECO:0000313" key="8">
    <source>
        <dbReference type="EMBL" id="KDQ25231.1"/>
    </source>
</evidence>
<dbReference type="HOGENOM" id="CLU_146814_0_0_1"/>
<dbReference type="VEuPathDB" id="FungiDB:PLEOSDRAFT_1106174"/>
<dbReference type="Pfam" id="PF07544">
    <property type="entry name" value="Med9"/>
    <property type="match status" value="1"/>
</dbReference>
<reference evidence="9" key="1">
    <citation type="journal article" date="2014" name="Proc. Natl. Acad. Sci. U.S.A.">
        <title>Extensive sampling of basidiomycete genomes demonstrates inadequacy of the white-rot/brown-rot paradigm for wood decay fungi.</title>
        <authorList>
            <person name="Riley R."/>
            <person name="Salamov A.A."/>
            <person name="Brown D.W."/>
            <person name="Nagy L.G."/>
            <person name="Floudas D."/>
            <person name="Held B.W."/>
            <person name="Levasseur A."/>
            <person name="Lombard V."/>
            <person name="Morin E."/>
            <person name="Otillar R."/>
            <person name="Lindquist E.A."/>
            <person name="Sun H."/>
            <person name="LaButti K.M."/>
            <person name="Schmutz J."/>
            <person name="Jabbour D."/>
            <person name="Luo H."/>
            <person name="Baker S.E."/>
            <person name="Pisabarro A.G."/>
            <person name="Walton J.D."/>
            <person name="Blanchette R.A."/>
            <person name="Henrissat B."/>
            <person name="Martin F."/>
            <person name="Cullen D."/>
            <person name="Hibbett D.S."/>
            <person name="Grigoriev I.V."/>
        </authorList>
    </citation>
    <scope>NUCLEOTIDE SEQUENCE [LARGE SCALE GENOMIC DNA]</scope>
    <source>
        <strain evidence="9">PC15</strain>
    </source>
</reference>
<evidence type="ECO:0000256" key="3">
    <source>
        <dbReference type="ARBA" id="ARBA00023015"/>
    </source>
</evidence>
<evidence type="ECO:0000313" key="9">
    <source>
        <dbReference type="Proteomes" id="UP000027073"/>
    </source>
</evidence>
<evidence type="ECO:0000256" key="1">
    <source>
        <dbReference type="ARBA" id="ARBA00004123"/>
    </source>
</evidence>
<name>A0A067NNP9_PLEO1</name>